<dbReference type="Proteomes" id="UP001374535">
    <property type="component" value="Chromosome 5"/>
</dbReference>
<evidence type="ECO:0000313" key="1">
    <source>
        <dbReference type="EMBL" id="WVZ11718.1"/>
    </source>
</evidence>
<dbReference type="EMBL" id="CP144696">
    <property type="protein sequence ID" value="WVZ11718.1"/>
    <property type="molecule type" value="Genomic_DNA"/>
</dbReference>
<evidence type="ECO:0000313" key="2">
    <source>
        <dbReference type="Proteomes" id="UP001374535"/>
    </source>
</evidence>
<keyword evidence="2" id="KW-1185">Reference proteome</keyword>
<reference evidence="1 2" key="1">
    <citation type="journal article" date="2023" name="Life. Sci Alliance">
        <title>Evolutionary insights into 3D genome organization and epigenetic landscape of Vigna mungo.</title>
        <authorList>
            <person name="Junaid A."/>
            <person name="Singh B."/>
            <person name="Bhatia S."/>
        </authorList>
    </citation>
    <scope>NUCLEOTIDE SEQUENCE [LARGE SCALE GENOMIC DNA]</scope>
    <source>
        <strain evidence="1">Urdbean</strain>
    </source>
</reference>
<dbReference type="AlphaFoldDB" id="A0AAQ3S095"/>
<accession>A0AAQ3S095</accession>
<sequence length="118" mass="13419">MGTRTWPISLSADRLRSQRSLISRVKRFWRASDSSMVNFSVTFHVGLVPPFLSTGVLIFWTPESETTAYTSILEKKFTFLRSLADPRLSSSVLCSMVRVTRVSVNSQIRNMNLKLFVA</sequence>
<name>A0AAQ3S095_VIGMU</name>
<organism evidence="1 2">
    <name type="scientific">Vigna mungo</name>
    <name type="common">Black gram</name>
    <name type="synonym">Phaseolus mungo</name>
    <dbReference type="NCBI Taxonomy" id="3915"/>
    <lineage>
        <taxon>Eukaryota</taxon>
        <taxon>Viridiplantae</taxon>
        <taxon>Streptophyta</taxon>
        <taxon>Embryophyta</taxon>
        <taxon>Tracheophyta</taxon>
        <taxon>Spermatophyta</taxon>
        <taxon>Magnoliopsida</taxon>
        <taxon>eudicotyledons</taxon>
        <taxon>Gunneridae</taxon>
        <taxon>Pentapetalae</taxon>
        <taxon>rosids</taxon>
        <taxon>fabids</taxon>
        <taxon>Fabales</taxon>
        <taxon>Fabaceae</taxon>
        <taxon>Papilionoideae</taxon>
        <taxon>50 kb inversion clade</taxon>
        <taxon>NPAAA clade</taxon>
        <taxon>indigoferoid/millettioid clade</taxon>
        <taxon>Phaseoleae</taxon>
        <taxon>Vigna</taxon>
    </lineage>
</organism>
<protein>
    <submittedName>
        <fullName evidence="1">Uncharacterized protein</fullName>
    </submittedName>
</protein>
<gene>
    <name evidence="1" type="ORF">V8G54_016248</name>
</gene>
<proteinExistence type="predicted"/>